<keyword evidence="3 6" id="KW-0460">Magnesium</keyword>
<dbReference type="InterPro" id="IPR029061">
    <property type="entry name" value="THDP-binding"/>
</dbReference>
<name>A0A542YAF3_9MICO</name>
<dbReference type="UniPathway" id="UPA01057">
    <property type="reaction ID" value="UER00164"/>
</dbReference>
<dbReference type="SUPFAM" id="SSF52518">
    <property type="entry name" value="Thiamin diphosphate-binding fold (THDP-binding)"/>
    <property type="match status" value="2"/>
</dbReference>
<evidence type="ECO:0000256" key="4">
    <source>
        <dbReference type="ARBA" id="ARBA00023052"/>
    </source>
</evidence>
<keyword evidence="11" id="KW-1185">Reference proteome</keyword>
<dbReference type="RefSeq" id="WP_141881518.1">
    <property type="nucleotide sequence ID" value="NZ_VFOM01000003.1"/>
</dbReference>
<dbReference type="GO" id="GO:0070204">
    <property type="term" value="F:2-succinyl-5-enolpyruvyl-6-hydroxy-3-cyclohexene-1-carboxylic-acid synthase activity"/>
    <property type="evidence" value="ECO:0007669"/>
    <property type="project" value="UniProtKB-UniRule"/>
</dbReference>
<keyword evidence="4 6" id="KW-0786">Thiamine pyrophosphate</keyword>
<dbReference type="HAMAP" id="MF_01659">
    <property type="entry name" value="MenD"/>
    <property type="match status" value="1"/>
</dbReference>
<dbReference type="NCBIfam" id="TIGR00173">
    <property type="entry name" value="menD"/>
    <property type="match status" value="1"/>
</dbReference>
<evidence type="ECO:0000259" key="8">
    <source>
        <dbReference type="Pfam" id="PF02775"/>
    </source>
</evidence>
<dbReference type="OrthoDB" id="9791859at2"/>
<keyword evidence="1 6" id="KW-0808">Transferase</keyword>
<dbReference type="EC" id="2.2.1.9" evidence="6"/>
<comment type="function">
    <text evidence="6">Catalyzes the thiamine diphosphate-dependent decarboxylation of 2-oxoglutarate and the subsequent addition of the resulting succinic semialdehyde-thiamine pyrophosphate anion to isochorismate to yield 2-succinyl-5-enolpyruvyl-6-hydroxy-3-cyclohexene-1-carboxylate (SEPHCHC).</text>
</comment>
<dbReference type="PIRSF" id="PIRSF004983">
    <property type="entry name" value="MenD"/>
    <property type="match status" value="1"/>
</dbReference>
<keyword evidence="5 6" id="KW-0464">Manganese</keyword>
<dbReference type="EMBL" id="VFOM01000003">
    <property type="protein sequence ID" value="TQL44992.1"/>
    <property type="molecule type" value="Genomic_DNA"/>
</dbReference>
<dbReference type="Pfam" id="PF02775">
    <property type="entry name" value="TPP_enzyme_C"/>
    <property type="match status" value="1"/>
</dbReference>
<proteinExistence type="inferred from homology"/>
<dbReference type="Gene3D" id="3.40.50.970">
    <property type="match status" value="2"/>
</dbReference>
<evidence type="ECO:0000256" key="7">
    <source>
        <dbReference type="SAM" id="MobiDB-lite"/>
    </source>
</evidence>
<dbReference type="GO" id="GO:0030145">
    <property type="term" value="F:manganese ion binding"/>
    <property type="evidence" value="ECO:0007669"/>
    <property type="project" value="UniProtKB-UniRule"/>
</dbReference>
<dbReference type="InterPro" id="IPR011766">
    <property type="entry name" value="TPP_enzyme_TPP-bd"/>
</dbReference>
<protein>
    <recommendedName>
        <fullName evidence="6">2-succinyl-5-enolpyruvyl-6-hydroxy-3-cyclohexene-1-carboxylate synthase</fullName>
        <shortName evidence="6">SEPHCHC synthase</shortName>
        <ecNumber evidence="6">2.2.1.9</ecNumber>
    </recommendedName>
    <alternativeName>
        <fullName evidence="6">Menaquinone biosynthesis protein MenD</fullName>
    </alternativeName>
</protein>
<reference evidence="10 11" key="1">
    <citation type="submission" date="2019-06" db="EMBL/GenBank/DDBJ databases">
        <title>Sequencing the genomes of 1000 actinobacteria strains.</title>
        <authorList>
            <person name="Klenk H.-P."/>
        </authorList>
    </citation>
    <scope>NUCLEOTIDE SEQUENCE [LARGE SCALE GENOMIC DNA]</scope>
    <source>
        <strain evidence="10 11">DSM 26477</strain>
    </source>
</reference>
<feature type="compositionally biased region" description="Polar residues" evidence="7">
    <location>
        <begin position="229"/>
        <end position="241"/>
    </location>
</feature>
<dbReference type="Gene3D" id="3.40.50.1220">
    <property type="entry name" value="TPP-binding domain"/>
    <property type="match status" value="1"/>
</dbReference>
<dbReference type="InterPro" id="IPR004433">
    <property type="entry name" value="MenaQ_synth_MenD"/>
</dbReference>
<comment type="pathway">
    <text evidence="6">Quinol/quinone metabolism; 1,4-dihydroxy-2-naphthoate biosynthesis; 1,4-dihydroxy-2-naphthoate from chorismate: step 2/7.</text>
</comment>
<evidence type="ECO:0000256" key="5">
    <source>
        <dbReference type="ARBA" id="ARBA00023211"/>
    </source>
</evidence>
<evidence type="ECO:0000313" key="10">
    <source>
        <dbReference type="EMBL" id="TQL44992.1"/>
    </source>
</evidence>
<gene>
    <name evidence="6" type="primary">menD</name>
    <name evidence="10" type="ORF">FB562_2401</name>
</gene>
<dbReference type="Proteomes" id="UP000317998">
    <property type="component" value="Unassembled WGS sequence"/>
</dbReference>
<dbReference type="GO" id="GO:0000287">
    <property type="term" value="F:magnesium ion binding"/>
    <property type="evidence" value="ECO:0007669"/>
    <property type="project" value="UniProtKB-UniRule"/>
</dbReference>
<evidence type="ECO:0000313" key="11">
    <source>
        <dbReference type="Proteomes" id="UP000317998"/>
    </source>
</evidence>
<dbReference type="GO" id="GO:0009234">
    <property type="term" value="P:menaquinone biosynthetic process"/>
    <property type="evidence" value="ECO:0007669"/>
    <property type="project" value="UniProtKB-UniRule"/>
</dbReference>
<keyword evidence="2 6" id="KW-0479">Metal-binding</keyword>
<keyword evidence="6" id="KW-0474">Menaquinone biosynthesis</keyword>
<evidence type="ECO:0000256" key="1">
    <source>
        <dbReference type="ARBA" id="ARBA00022679"/>
    </source>
</evidence>
<comment type="subunit">
    <text evidence="6">Homodimer.</text>
</comment>
<accession>A0A542YAF3</accession>
<feature type="domain" description="Thiamine pyrophosphate enzyme N-terminal TPP-binding" evidence="9">
    <location>
        <begin position="14"/>
        <end position="122"/>
    </location>
</feature>
<organism evidence="10 11">
    <name type="scientific">Homoserinimonas aerilata</name>
    <dbReference type="NCBI Taxonomy" id="1162970"/>
    <lineage>
        <taxon>Bacteria</taxon>
        <taxon>Bacillati</taxon>
        <taxon>Actinomycetota</taxon>
        <taxon>Actinomycetes</taxon>
        <taxon>Micrococcales</taxon>
        <taxon>Microbacteriaceae</taxon>
        <taxon>Homoserinimonas</taxon>
    </lineage>
</organism>
<comment type="catalytic activity">
    <reaction evidence="6">
        <text>isochorismate + 2-oxoglutarate + H(+) = 5-enolpyruvoyl-6-hydroxy-2-succinyl-cyclohex-3-ene-1-carboxylate + CO2</text>
        <dbReference type="Rhea" id="RHEA:25593"/>
        <dbReference type="ChEBI" id="CHEBI:15378"/>
        <dbReference type="ChEBI" id="CHEBI:16526"/>
        <dbReference type="ChEBI" id="CHEBI:16810"/>
        <dbReference type="ChEBI" id="CHEBI:29780"/>
        <dbReference type="ChEBI" id="CHEBI:58818"/>
        <dbReference type="EC" id="2.2.1.9"/>
    </reaction>
</comment>
<dbReference type="CDD" id="cd07037">
    <property type="entry name" value="TPP_PYR_MenD"/>
    <property type="match status" value="1"/>
</dbReference>
<dbReference type="GO" id="GO:0030976">
    <property type="term" value="F:thiamine pyrophosphate binding"/>
    <property type="evidence" value="ECO:0007669"/>
    <property type="project" value="UniProtKB-UniRule"/>
</dbReference>
<comment type="pathway">
    <text evidence="6">Quinol/quinone metabolism; menaquinone biosynthesis.</text>
</comment>
<evidence type="ECO:0000259" key="9">
    <source>
        <dbReference type="Pfam" id="PF02776"/>
    </source>
</evidence>
<sequence length="586" mass="60893">MGAASSATAFSVALLADLIDLGVRHVVLSPGSRSQALALAAVELERAGRVTLHVRIDERSAAFLALGLAVESGEPTVVITTSGTAVANLHPAVLEAHHSGVPLILLTADRPPELRGIGSNQTTQQHGIFGPAVRFVREVEAPGAVGFDTSAVAELAHEAYSAAAGHSDAPGPVQLNLAYREPLSGPVGPLPVARGAHRGAGLETGAADGTTSTSECLPRGSRERPLGRSSRNPSTPHTISAAPNTVVVAGHAAGEQAEALARALGAPLLAEVSSGARFGPNLVVSYRELLDDEEFGGRIERVVVFGHPTLSREIPALIQRDGVRTIVVRGLAAENYNPGHRVGAFVDAIEVEGPPDTDRSWLGRWVHASRALAEASDDAPVVDAPDARDGSVTAQFQRQTLAALRAPVSRRGLVDAVWRVTWPHDRLVLGASRLIRETDRAVPGKKIRVHANRGLAGIDGTVSTAVGIALASQVEGRPGVTRLLLGDLTLLHEPGGLLLGAGEARPRIQIIVGNDGGGTIFDGLEVAATAEAESFDRVLFTPQGVELAALAQAYGWQHVRAANRGDLDAALTASAGPTLIEVPLTR</sequence>
<evidence type="ECO:0000256" key="2">
    <source>
        <dbReference type="ARBA" id="ARBA00022723"/>
    </source>
</evidence>
<comment type="similarity">
    <text evidence="6">Belongs to the TPP enzyme family. MenD subfamily.</text>
</comment>
<dbReference type="UniPathway" id="UPA00079"/>
<comment type="cofactor">
    <cofactor evidence="6">
        <name>thiamine diphosphate</name>
        <dbReference type="ChEBI" id="CHEBI:58937"/>
    </cofactor>
    <text evidence="6">Binds 1 thiamine pyrophosphate per subunit.</text>
</comment>
<dbReference type="Pfam" id="PF02776">
    <property type="entry name" value="TPP_enzyme_N"/>
    <property type="match status" value="1"/>
</dbReference>
<feature type="domain" description="Thiamine pyrophosphate enzyme TPP-binding" evidence="8">
    <location>
        <begin position="451"/>
        <end position="582"/>
    </location>
</feature>
<feature type="region of interest" description="Disordered" evidence="7">
    <location>
        <begin position="189"/>
        <end position="241"/>
    </location>
</feature>
<comment type="cofactor">
    <cofactor evidence="6">
        <name>Mg(2+)</name>
        <dbReference type="ChEBI" id="CHEBI:18420"/>
    </cofactor>
    <cofactor evidence="6">
        <name>Mn(2+)</name>
        <dbReference type="ChEBI" id="CHEBI:29035"/>
    </cofactor>
</comment>
<evidence type="ECO:0000256" key="3">
    <source>
        <dbReference type="ARBA" id="ARBA00022842"/>
    </source>
</evidence>
<comment type="caution">
    <text evidence="10">The sequence shown here is derived from an EMBL/GenBank/DDBJ whole genome shotgun (WGS) entry which is preliminary data.</text>
</comment>
<dbReference type="AlphaFoldDB" id="A0A542YAF3"/>
<dbReference type="PANTHER" id="PTHR42916">
    <property type="entry name" value="2-SUCCINYL-5-ENOLPYRUVYL-6-HYDROXY-3-CYCLOHEXENE-1-CARBOXYLATE SYNTHASE"/>
    <property type="match status" value="1"/>
</dbReference>
<dbReference type="PANTHER" id="PTHR42916:SF1">
    <property type="entry name" value="PROTEIN PHYLLO, CHLOROPLASTIC"/>
    <property type="match status" value="1"/>
</dbReference>
<dbReference type="InterPro" id="IPR012001">
    <property type="entry name" value="Thiamin_PyroP_enz_TPP-bd_dom"/>
</dbReference>
<evidence type="ECO:0000256" key="6">
    <source>
        <dbReference type="HAMAP-Rule" id="MF_01659"/>
    </source>
</evidence>